<evidence type="ECO:0000259" key="3">
    <source>
        <dbReference type="PROSITE" id="PS50174"/>
    </source>
</evidence>
<feature type="compositionally biased region" description="Polar residues" evidence="2">
    <location>
        <begin position="723"/>
        <end position="733"/>
    </location>
</feature>
<dbReference type="GO" id="GO:0005634">
    <property type="term" value="C:nucleus"/>
    <property type="evidence" value="ECO:0007669"/>
    <property type="project" value="TreeGrafter"/>
</dbReference>
<feature type="compositionally biased region" description="Low complexity" evidence="2">
    <location>
        <begin position="789"/>
        <end position="800"/>
    </location>
</feature>
<accession>A0A0K2T4W2</accession>
<feature type="compositionally biased region" description="Acidic residues" evidence="2">
    <location>
        <begin position="633"/>
        <end position="643"/>
    </location>
</feature>
<dbReference type="GO" id="GO:0003723">
    <property type="term" value="F:RNA binding"/>
    <property type="evidence" value="ECO:0007669"/>
    <property type="project" value="TreeGrafter"/>
</dbReference>
<dbReference type="Pfam" id="PF26093">
    <property type="entry name" value="HTH_TGH"/>
    <property type="match status" value="1"/>
</dbReference>
<feature type="region of interest" description="Disordered" evidence="2">
    <location>
        <begin position="295"/>
        <end position="316"/>
    </location>
</feature>
<feature type="compositionally biased region" description="Basic and acidic residues" evidence="2">
    <location>
        <begin position="644"/>
        <end position="659"/>
    </location>
</feature>
<dbReference type="PANTHER" id="PTHR13384">
    <property type="entry name" value="G PATCH DOMAIN-CONTAINING PROTEIN 1"/>
    <property type="match status" value="1"/>
</dbReference>
<proteinExistence type="inferred from homology"/>
<dbReference type="GO" id="GO:0006397">
    <property type="term" value="P:mRNA processing"/>
    <property type="evidence" value="ECO:0007669"/>
    <property type="project" value="InterPro"/>
</dbReference>
<feature type="region of interest" description="Disordered" evidence="2">
    <location>
        <begin position="1"/>
        <end position="23"/>
    </location>
</feature>
<feature type="region of interest" description="Disordered" evidence="2">
    <location>
        <begin position="690"/>
        <end position="800"/>
    </location>
</feature>
<name>A0A0K2T4W2_LEPSM</name>
<dbReference type="InterPro" id="IPR011666">
    <property type="entry name" value="DUF1604"/>
</dbReference>
<feature type="compositionally biased region" description="Basic residues" evidence="2">
    <location>
        <begin position="756"/>
        <end position="788"/>
    </location>
</feature>
<evidence type="ECO:0000256" key="2">
    <source>
        <dbReference type="SAM" id="MobiDB-lite"/>
    </source>
</evidence>
<feature type="compositionally biased region" description="Polar residues" evidence="2">
    <location>
        <begin position="122"/>
        <end position="131"/>
    </location>
</feature>
<feature type="compositionally biased region" description="Basic residues" evidence="2">
    <location>
        <begin position="167"/>
        <end position="180"/>
    </location>
</feature>
<feature type="region of interest" description="Disordered" evidence="2">
    <location>
        <begin position="163"/>
        <end position="202"/>
    </location>
</feature>
<reference evidence="4" key="1">
    <citation type="submission" date="2014-05" db="EMBL/GenBank/DDBJ databases">
        <authorList>
            <person name="Chronopoulou M."/>
        </authorList>
    </citation>
    <scope>NUCLEOTIDE SEQUENCE</scope>
    <source>
        <tissue evidence="4">Whole organism</tissue>
    </source>
</reference>
<dbReference type="AlphaFoldDB" id="A0A0K2T4W2"/>
<evidence type="ECO:0000256" key="1">
    <source>
        <dbReference type="ARBA" id="ARBA00008600"/>
    </source>
</evidence>
<sequence>MDEECYSAFGTPLPSISGDDPIRKKPLRVEEQIATDENGLRRFHGAFTGGFSAGFYNTAGSRDGWAPKSFKSSRKKPNQDTFSQKPDDFMDEDDRGGFGFAPQGLKTNSAFESHSRKRDFASSFQEHNQSIPGEPVFQQIFTSVKDSIGVSLLKGMGWKEGKGIGPKLRKDKKNKLKKAIQRIQPQGIHHSQESDEDDDDSFNTKYKDFLFSPDDIPQSVAQPKSNSFGIGYKGLGGTHHFLMGPLTTTSSAVKFRTKSGSKGSIKGQAFGVGIYEEEDADIYGNTNMSEYDFSLSVENESPEKKSRSRKSRWTTDPNVDATIDGFLQASCTSFVLSRTIYKPPQLPKGFKPHIFKKSRFEPESRPIKNPNPTPSDRNTIISTQQEIEVREKQEKEISESAVNEINKLIESYSKPSELKGEFCPFPDDIPKQKRYEEYLICAKHNKRTLGLKVIQRRTSMSEAEKMKEMFDFQRVESLFKPLVSSMAAKFVSANQNDTNDTKNKISLQLEHAVSTKTYGKLTREKVIWNPAPLLCVRFNVKNPYLGKELQSNTGSHSGRNNIFAHVLEMEDKKYTDSRGEGGQSKELKVITDKSSLESKSITTSKLEVNNMVEECVKEKPSIDLFKSIFLDSSDESEGEEKEEVENPKKSDEKVKEQSQHKFKKSSSSKTATGVFAGIDLDSLIAGPSLKPIIAPTQPVPQETKKTKVNEEIEPDSFGPAKPPSSTLNISKAQSKLYDNVDDLNDWGEKGKEERSHSKKKSKKKKLSKKKSTKKKKRKSSKSKKKKKYYTSSSSSSSDSD</sequence>
<dbReference type="OrthoDB" id="20507at2759"/>
<dbReference type="PROSITE" id="PS50174">
    <property type="entry name" value="G_PATCH"/>
    <property type="match status" value="1"/>
</dbReference>
<evidence type="ECO:0000313" key="4">
    <source>
        <dbReference type="EMBL" id="CDW21063.1"/>
    </source>
</evidence>
<dbReference type="Pfam" id="PF07713">
    <property type="entry name" value="DUF1604"/>
    <property type="match status" value="1"/>
</dbReference>
<organism evidence="4">
    <name type="scientific">Lepeophtheirus salmonis</name>
    <name type="common">Salmon louse</name>
    <name type="synonym">Caligus salmonis</name>
    <dbReference type="NCBI Taxonomy" id="72036"/>
    <lineage>
        <taxon>Eukaryota</taxon>
        <taxon>Metazoa</taxon>
        <taxon>Ecdysozoa</taxon>
        <taxon>Arthropoda</taxon>
        <taxon>Crustacea</taxon>
        <taxon>Multicrustacea</taxon>
        <taxon>Hexanauplia</taxon>
        <taxon>Copepoda</taxon>
        <taxon>Siphonostomatoida</taxon>
        <taxon>Caligidae</taxon>
        <taxon>Lepeophtheirus</taxon>
    </lineage>
</organism>
<dbReference type="PANTHER" id="PTHR13384:SF19">
    <property type="entry name" value="G PATCH DOMAIN-CONTAINING PROTEIN 1"/>
    <property type="match status" value="1"/>
</dbReference>
<dbReference type="InterPro" id="IPR000467">
    <property type="entry name" value="G_patch_dom"/>
</dbReference>
<feature type="compositionally biased region" description="Basic and acidic residues" evidence="2">
    <location>
        <begin position="746"/>
        <end position="755"/>
    </location>
</feature>
<protein>
    <submittedName>
        <fullName evidence="4">G patch domaincontaining protein 1 homolog [Megachile rotundata]</fullName>
    </submittedName>
</protein>
<feature type="region of interest" description="Disordered" evidence="2">
    <location>
        <begin position="61"/>
        <end position="131"/>
    </location>
</feature>
<feature type="domain" description="G-patch" evidence="3">
    <location>
        <begin position="145"/>
        <end position="193"/>
    </location>
</feature>
<feature type="region of interest" description="Disordered" evidence="2">
    <location>
        <begin position="633"/>
        <end position="669"/>
    </location>
</feature>
<comment type="similarity">
    <text evidence="1">Belongs to the GPATCH1 family.</text>
</comment>
<dbReference type="EMBL" id="HACA01003702">
    <property type="protein sequence ID" value="CDW21063.1"/>
    <property type="molecule type" value="Transcribed_RNA"/>
</dbReference>